<keyword evidence="2" id="KW-1185">Reference proteome</keyword>
<evidence type="ECO:0000313" key="2">
    <source>
        <dbReference type="Proteomes" id="UP001234297"/>
    </source>
</evidence>
<sequence>MMGNKPQEEKRPRGRPRKNPLCAETNKRPRGRPRKNSNFNCAQLRDLEKQQKKEIENDKEKEKQVAEKENEQDEEEAEKENVEEKENGEDKEEAEKENVEDKETEEAEKEKDDEGSSESVRDGVRVSIFDSKNLHCAQTKKGRRGRPRKNLNLNSAQLRNLENQKRIETGKEREEDAEGKEKEVAEKENEEEKAEAEKENEEEEKGKEEVDTEFAAQEMIRDGVKKRGRGRPRKNLHCAEMGKRPPGRPRKNLNCAKLRDLEKQKEIENDNEREEDMEERADEEEKEIEKENVEEEEIEIEKENEEAKEKVKEGTTEFAGETRRDGVRVSIFEYSAESYFHDIDTIASVCGTDDEESFEPHVIQRFSTAITFLREWKHFYYEPKTIRCAYETGYPHEKDVNAEISLPQFSAANVPKMEKQNSDKRFGSSSNDFVLHVGGQVWGLDWCPRNHQPECHIKCEYLAVSVHPPDSSYHKMGAPLIGRGVIQIWCILNAEEEEETAPSEPKRRGRPRLVRTEEAAPSEPKRKRGRPRLVRMEGDELETKACKGLSHGVLLPCKLGSSTGKRKRRIKEDERAGVRNGNLLIDNVDNSIIQVSDCHDDVLMASNQREAHHGPLRTSMTSSVLAKDVTLPRLVLCLAHNAKVAWDVKWRPYRANDPEYKHHMGYLAVLLGNGSLEVWEVPLPKMIKILYTSIHKLGTDPRFVKLEPVFRSSKVMCGDRQSIPLTVEWSTSAPHNMLLAGCHDGTVAMWKFSAGSSPEDTRPLLCFTADTVPIRALAWAPDGSDAESANLIVTAGHEGLRFWDIRDPYRPLWDLNPVRRVLSLDWLHDPRCLILSVDDGTLRLLSLSKAAYDVPVTGIPFVGTNLQGFHTFCCSSFSIWSVHVSRFTGQVAYCGADGSALYFQLTTKVVEKEPSRYKEPHFLCGSLTIEDSTLTINTPLPNVPCPMKKFLSESLVHAKGQPDQTPGDTKLLLPSMKVQKPKDCRNKKDNRKWLVVGEVREQQNATSTVDPMELKRQLEVLPPKMVSLHRVRWNRNKGSQRLLCYGGAAGIVRCQVTRKRPGELLRKTSSPTVASQKMTG</sequence>
<gene>
    <name evidence="1" type="ORF">MRB53_034601</name>
</gene>
<accession>A0ACC2K2C3</accession>
<comment type="caution">
    <text evidence="1">The sequence shown here is derived from an EMBL/GenBank/DDBJ whole genome shotgun (WGS) entry which is preliminary data.</text>
</comment>
<organism evidence="1 2">
    <name type="scientific">Persea americana</name>
    <name type="common">Avocado</name>
    <dbReference type="NCBI Taxonomy" id="3435"/>
    <lineage>
        <taxon>Eukaryota</taxon>
        <taxon>Viridiplantae</taxon>
        <taxon>Streptophyta</taxon>
        <taxon>Embryophyta</taxon>
        <taxon>Tracheophyta</taxon>
        <taxon>Spermatophyta</taxon>
        <taxon>Magnoliopsida</taxon>
        <taxon>Magnoliidae</taxon>
        <taxon>Laurales</taxon>
        <taxon>Lauraceae</taxon>
        <taxon>Persea</taxon>
    </lineage>
</organism>
<proteinExistence type="predicted"/>
<name>A0ACC2K2C3_PERAE</name>
<dbReference type="Proteomes" id="UP001234297">
    <property type="component" value="Chromosome 12"/>
</dbReference>
<evidence type="ECO:0000313" key="1">
    <source>
        <dbReference type="EMBL" id="KAJ8615229.1"/>
    </source>
</evidence>
<protein>
    <submittedName>
        <fullName evidence="1">Uncharacterized protein</fullName>
    </submittedName>
</protein>
<reference evidence="1 2" key="1">
    <citation type="journal article" date="2022" name="Hortic Res">
        <title>A haplotype resolved chromosomal level avocado genome allows analysis of novel avocado genes.</title>
        <authorList>
            <person name="Nath O."/>
            <person name="Fletcher S.J."/>
            <person name="Hayward A."/>
            <person name="Shaw L.M."/>
            <person name="Masouleh A.K."/>
            <person name="Furtado A."/>
            <person name="Henry R.J."/>
            <person name="Mitter N."/>
        </authorList>
    </citation>
    <scope>NUCLEOTIDE SEQUENCE [LARGE SCALE GENOMIC DNA]</scope>
    <source>
        <strain evidence="2">cv. Hass</strain>
    </source>
</reference>
<dbReference type="EMBL" id="CM056820">
    <property type="protein sequence ID" value="KAJ8615229.1"/>
    <property type="molecule type" value="Genomic_DNA"/>
</dbReference>